<gene>
    <name evidence="2" type="ORF">RhiirA4_394188</name>
    <name evidence="1" type="ORF">RhiirC2_728099</name>
</gene>
<keyword evidence="4" id="KW-1185">Reference proteome</keyword>
<evidence type="ECO:0000313" key="3">
    <source>
        <dbReference type="Proteomes" id="UP000233469"/>
    </source>
</evidence>
<reference evidence="2 4" key="1">
    <citation type="submission" date="2015-10" db="EMBL/GenBank/DDBJ databases">
        <title>Genome analyses suggest a sexual origin of heterokaryosis in a supposedly ancient asexual fungus.</title>
        <authorList>
            <person name="Ropars J."/>
            <person name="Sedzielewska K."/>
            <person name="Noel J."/>
            <person name="Charron P."/>
            <person name="Farinelli L."/>
            <person name="Marton T."/>
            <person name="Kruger M."/>
            <person name="Pelin A."/>
            <person name="Brachmann A."/>
            <person name="Corradi N."/>
        </authorList>
    </citation>
    <scope>NUCLEOTIDE SEQUENCE [LARGE SCALE GENOMIC DNA]</scope>
    <source>
        <strain evidence="2 4">A4</strain>
        <strain evidence="1 3">C2</strain>
    </source>
</reference>
<dbReference type="Proteomes" id="UP000233469">
    <property type="component" value="Unassembled WGS sequence"/>
</dbReference>
<evidence type="ECO:0000313" key="2">
    <source>
        <dbReference type="EMBL" id="PKY40061.1"/>
    </source>
</evidence>
<sequence length="53" mass="6346">MEVISDFVKKRGILKVLGIGGPTKFSWRTLREFKTLREKYRVHIIPKDDLDQW</sequence>
<dbReference type="VEuPathDB" id="FungiDB:RhiirFUN_011943"/>
<organism evidence="2 4">
    <name type="scientific">Rhizophagus irregularis</name>
    <dbReference type="NCBI Taxonomy" id="588596"/>
    <lineage>
        <taxon>Eukaryota</taxon>
        <taxon>Fungi</taxon>
        <taxon>Fungi incertae sedis</taxon>
        <taxon>Mucoromycota</taxon>
        <taxon>Glomeromycotina</taxon>
        <taxon>Glomeromycetes</taxon>
        <taxon>Glomerales</taxon>
        <taxon>Glomeraceae</taxon>
        <taxon>Rhizophagus</taxon>
    </lineage>
</organism>
<dbReference type="EMBL" id="LLXI01000087">
    <property type="protein sequence ID" value="PKY40061.1"/>
    <property type="molecule type" value="Genomic_DNA"/>
</dbReference>
<dbReference type="AlphaFoldDB" id="A0A2I1G0D0"/>
<dbReference type="EMBL" id="LLXL01000057">
    <property type="protein sequence ID" value="PKK79078.1"/>
    <property type="molecule type" value="Genomic_DNA"/>
</dbReference>
<name>A0A2I1G0D0_9GLOM</name>
<evidence type="ECO:0000313" key="1">
    <source>
        <dbReference type="EMBL" id="PKK79078.1"/>
    </source>
</evidence>
<protein>
    <submittedName>
        <fullName evidence="2">Uncharacterized protein</fullName>
    </submittedName>
</protein>
<evidence type="ECO:0000313" key="4">
    <source>
        <dbReference type="Proteomes" id="UP000234323"/>
    </source>
</evidence>
<dbReference type="VEuPathDB" id="FungiDB:FUN_014786"/>
<accession>A0A2I1G0D0</accession>
<comment type="caution">
    <text evidence="2">The sequence shown here is derived from an EMBL/GenBank/DDBJ whole genome shotgun (WGS) entry which is preliminary data.</text>
</comment>
<dbReference type="VEuPathDB" id="FungiDB:RhiirA1_424728"/>
<dbReference type="Proteomes" id="UP000234323">
    <property type="component" value="Unassembled WGS sequence"/>
</dbReference>
<reference evidence="1 3" key="2">
    <citation type="submission" date="2017-10" db="EMBL/GenBank/DDBJ databases">
        <title>Extensive intraspecific genome diversity in a model arbuscular mycorrhizal fungus.</title>
        <authorList>
            <person name="Chen E.C.H."/>
            <person name="Morin E."/>
            <person name="Baudet D."/>
            <person name="Noel J."/>
            <person name="Ndikumana S."/>
            <person name="Charron P."/>
            <person name="St-Onge C."/>
            <person name="Giorgi J."/>
            <person name="Grigoriev I.V."/>
            <person name="Roux C."/>
            <person name="Martin F.M."/>
            <person name="Corradi N."/>
        </authorList>
    </citation>
    <scope>NUCLEOTIDE SEQUENCE [LARGE SCALE GENOMIC DNA]</scope>
    <source>
        <strain evidence="1 3">C2</strain>
    </source>
</reference>
<proteinExistence type="predicted"/>